<dbReference type="Proteomes" id="UP001597079">
    <property type="component" value="Unassembled WGS sequence"/>
</dbReference>
<feature type="transmembrane region" description="Helical" evidence="1">
    <location>
        <begin position="78"/>
        <end position="99"/>
    </location>
</feature>
<keyword evidence="1" id="KW-0812">Transmembrane</keyword>
<proteinExistence type="predicted"/>
<accession>A0ABW4JIU9</accession>
<comment type="caution">
    <text evidence="2">The sequence shown here is derived from an EMBL/GenBank/DDBJ whole genome shotgun (WGS) entry which is preliminary data.</text>
</comment>
<protein>
    <submittedName>
        <fullName evidence="2">Uncharacterized protein</fullName>
    </submittedName>
</protein>
<gene>
    <name evidence="2" type="ORF">ACFSB2_13470</name>
</gene>
<reference evidence="3" key="1">
    <citation type="journal article" date="2019" name="Int. J. Syst. Evol. Microbiol.">
        <title>The Global Catalogue of Microorganisms (GCM) 10K type strain sequencing project: providing services to taxonomists for standard genome sequencing and annotation.</title>
        <authorList>
            <consortium name="The Broad Institute Genomics Platform"/>
            <consortium name="The Broad Institute Genome Sequencing Center for Infectious Disease"/>
            <person name="Wu L."/>
            <person name="Ma J."/>
        </authorList>
    </citation>
    <scope>NUCLEOTIDE SEQUENCE [LARGE SCALE GENOMIC DNA]</scope>
    <source>
        <strain evidence="3">CGMCC 1.12286</strain>
    </source>
</reference>
<dbReference type="EMBL" id="JBHUCX010000035">
    <property type="protein sequence ID" value="MFD1675705.1"/>
    <property type="molecule type" value="Genomic_DNA"/>
</dbReference>
<organism evidence="2 3">
    <name type="scientific">Alicyclobacillus fodiniaquatilis</name>
    <dbReference type="NCBI Taxonomy" id="1661150"/>
    <lineage>
        <taxon>Bacteria</taxon>
        <taxon>Bacillati</taxon>
        <taxon>Bacillota</taxon>
        <taxon>Bacilli</taxon>
        <taxon>Bacillales</taxon>
        <taxon>Alicyclobacillaceae</taxon>
        <taxon>Alicyclobacillus</taxon>
    </lineage>
</organism>
<evidence type="ECO:0000256" key="1">
    <source>
        <dbReference type="SAM" id="Phobius"/>
    </source>
</evidence>
<name>A0ABW4JIU9_9BACL</name>
<keyword evidence="1" id="KW-0472">Membrane</keyword>
<evidence type="ECO:0000313" key="2">
    <source>
        <dbReference type="EMBL" id="MFD1675705.1"/>
    </source>
</evidence>
<keyword evidence="1" id="KW-1133">Transmembrane helix</keyword>
<evidence type="ECO:0000313" key="3">
    <source>
        <dbReference type="Proteomes" id="UP001597079"/>
    </source>
</evidence>
<sequence>MVHPLYPVACRMVGKSVVAHHVNGRKYPGVLQSVTTSGIYLRPYTAMVGFNDNGEHSVELSLQTDIQDAEASLVYSPAAYFGFGALTGLTLGGLAGGFFW</sequence>
<dbReference type="RefSeq" id="WP_377943590.1">
    <property type="nucleotide sequence ID" value="NZ_JBHUCX010000035.1"/>
</dbReference>
<keyword evidence="3" id="KW-1185">Reference proteome</keyword>